<name>A0A941D6B6_9MICO</name>
<reference evidence="3" key="1">
    <citation type="submission" date="2021-04" db="EMBL/GenBank/DDBJ databases">
        <title>Phycicoccus avicenniae sp. nov., a novel endophytic actinomycetes isolated from branch of Avicennia mariana.</title>
        <authorList>
            <person name="Tuo L."/>
        </authorList>
    </citation>
    <scope>NUCLEOTIDE SEQUENCE</scope>
    <source>
        <strain evidence="3">BSK3Z-2</strain>
    </source>
</reference>
<dbReference type="AlphaFoldDB" id="A0A941D6B6"/>
<comment type="caution">
    <text evidence="3">The sequence shown here is derived from an EMBL/GenBank/DDBJ whole genome shotgun (WGS) entry which is preliminary data.</text>
</comment>
<dbReference type="RefSeq" id="WP_211601087.1">
    <property type="nucleotide sequence ID" value="NZ_JAGSNF010000001.1"/>
</dbReference>
<accession>A0A941D6B6</accession>
<proteinExistence type="predicted"/>
<evidence type="ECO:0000256" key="1">
    <source>
        <dbReference type="SAM" id="MobiDB-lite"/>
    </source>
</evidence>
<organism evidence="3 4">
    <name type="scientific">Phycicoccus avicenniae</name>
    <dbReference type="NCBI Taxonomy" id="2828860"/>
    <lineage>
        <taxon>Bacteria</taxon>
        <taxon>Bacillati</taxon>
        <taxon>Actinomycetota</taxon>
        <taxon>Actinomycetes</taxon>
        <taxon>Micrococcales</taxon>
        <taxon>Intrasporangiaceae</taxon>
        <taxon>Phycicoccus</taxon>
    </lineage>
</organism>
<gene>
    <name evidence="3" type="ORF">KC207_01330</name>
</gene>
<evidence type="ECO:0000313" key="3">
    <source>
        <dbReference type="EMBL" id="MBR7741933.1"/>
    </source>
</evidence>
<keyword evidence="4" id="KW-1185">Reference proteome</keyword>
<evidence type="ECO:0000313" key="4">
    <source>
        <dbReference type="Proteomes" id="UP000677016"/>
    </source>
</evidence>
<feature type="domain" description="AbiEi antitoxin N-terminal" evidence="2">
    <location>
        <begin position="3"/>
        <end position="50"/>
    </location>
</feature>
<sequence length="328" mass="34057">MTEDLLDAAAGRHGVLCARDAAAADVHPSTLASLVRTGRIVRVRRGAYVLSGPWHAAMPDARLALRTRAVLHARGVPGAATHQSALAVHALPVHAVPTTVVDATGPVSRNRTEAGLRLHPLASAPTVVDVDGCPTVDVATAVAQVLLRSGRTPGIVAADAALRRGTSVDALHAAVAALASTTHAAGRAGRMLATADPASESVGETLTRLLLRDQGWAVESQVRVADQGGHVVARVDLLVEGRVVVEFDGLVKYEGAQGRAALAAEKRREDALRALGYEVVRVVWSDLDRPGHVARSVRAALARAAGRPAAPRSARGDLDGRACSRRTG</sequence>
<dbReference type="Pfam" id="PF13338">
    <property type="entry name" value="AbiEi_4"/>
    <property type="match status" value="1"/>
</dbReference>
<dbReference type="InterPro" id="IPR025159">
    <property type="entry name" value="AbiEi_N"/>
</dbReference>
<dbReference type="Proteomes" id="UP000677016">
    <property type="component" value="Unassembled WGS sequence"/>
</dbReference>
<protein>
    <submittedName>
        <fullName evidence="3">Type IV toxin-antitoxin system AbiEi family antitoxin domain-containing protein</fullName>
    </submittedName>
</protein>
<evidence type="ECO:0000259" key="2">
    <source>
        <dbReference type="Pfam" id="PF13338"/>
    </source>
</evidence>
<feature type="region of interest" description="Disordered" evidence="1">
    <location>
        <begin position="306"/>
        <end position="328"/>
    </location>
</feature>
<dbReference type="EMBL" id="JAGSNF010000001">
    <property type="protein sequence ID" value="MBR7741933.1"/>
    <property type="molecule type" value="Genomic_DNA"/>
</dbReference>